<comment type="caution">
    <text evidence="11">The sequence shown here is derived from an EMBL/GenBank/DDBJ whole genome shotgun (WGS) entry which is preliminary data.</text>
</comment>
<dbReference type="InterPro" id="IPR043046">
    <property type="entry name" value="IL17RA/B_FnIII-like_2_sf"/>
</dbReference>
<dbReference type="PANTHER" id="PTHR15583:SF22">
    <property type="entry name" value="INTERLEUKIN-17 RECEPTOR A-LIKE"/>
    <property type="match status" value="1"/>
</dbReference>
<reference evidence="11 12" key="1">
    <citation type="journal article" date="2022" name="G3 (Bethesda)">
        <title>Evaluating Illumina-, Nanopore-, and PacBio-based genome assembly strategies with the bald notothen, Trematomus borchgrevinki.</title>
        <authorList>
            <person name="Rayamajhi N."/>
            <person name="Cheng C.C."/>
            <person name="Catchen J.M."/>
        </authorList>
    </citation>
    <scope>NUCLEOTIDE SEQUENCE [LARGE SCALE GENOMIC DNA]</scope>
    <source>
        <strain evidence="11">AGRC-2024</strain>
    </source>
</reference>
<evidence type="ECO:0000256" key="8">
    <source>
        <dbReference type="ARBA" id="ARBA00023180"/>
    </source>
</evidence>
<dbReference type="PROSITE" id="PS51534">
    <property type="entry name" value="SEFIR"/>
    <property type="match status" value="1"/>
</dbReference>
<proteinExistence type="predicted"/>
<dbReference type="Gene3D" id="2.60.40.2150">
    <property type="entry name" value="Interleukin-17 receptor A/B, fibronectin-III-like domain 2"/>
    <property type="match status" value="1"/>
</dbReference>
<dbReference type="Pfam" id="PF08357">
    <property type="entry name" value="SEFIR"/>
    <property type="match status" value="1"/>
</dbReference>
<evidence type="ECO:0000313" key="11">
    <source>
        <dbReference type="EMBL" id="KAL3061262.1"/>
    </source>
</evidence>
<feature type="transmembrane region" description="Helical" evidence="9">
    <location>
        <begin position="317"/>
        <end position="340"/>
    </location>
</feature>
<dbReference type="InterPro" id="IPR038683">
    <property type="entry name" value="IL17RA/B_FnIII-like_1_sf"/>
</dbReference>
<dbReference type="EMBL" id="JBIYXZ010002072">
    <property type="protein sequence ID" value="KAL3061262.1"/>
    <property type="molecule type" value="Genomic_DNA"/>
</dbReference>
<evidence type="ECO:0000256" key="4">
    <source>
        <dbReference type="ARBA" id="ARBA00022729"/>
    </source>
</evidence>
<feature type="domain" description="SEFIR" evidence="10">
    <location>
        <begin position="364"/>
        <end position="520"/>
    </location>
</feature>
<feature type="transmembrane region" description="Helical" evidence="9">
    <location>
        <begin position="27"/>
        <end position="49"/>
    </location>
</feature>
<evidence type="ECO:0000256" key="5">
    <source>
        <dbReference type="ARBA" id="ARBA00022989"/>
    </source>
</evidence>
<reference evidence="11 12" key="2">
    <citation type="journal article" date="2024" name="G3 (Bethesda)">
        <title>The genome of the cryopelagic Antarctic bald notothen, Trematomus borchgrevinki.</title>
        <authorList>
            <person name="Rayamajhi N."/>
            <person name="Rivera-Colon A.G."/>
            <person name="Minhas B.F."/>
            <person name="Cheng C.C."/>
            <person name="Catchen J.M."/>
        </authorList>
    </citation>
    <scope>NUCLEOTIDE SEQUENCE [LARGE SCALE GENOMIC DNA]</scope>
    <source>
        <strain evidence="11">AGRC-2024</strain>
    </source>
</reference>
<dbReference type="InterPro" id="IPR013568">
    <property type="entry name" value="SEFIR_dom"/>
</dbReference>
<keyword evidence="8" id="KW-0325">Glycoprotein</keyword>
<dbReference type="Gene3D" id="2.60.40.2160">
    <property type="entry name" value="Interleukin-17 receptor A/B, fibronectin-III-like domain 1"/>
    <property type="match status" value="1"/>
</dbReference>
<dbReference type="Pfam" id="PF16556">
    <property type="entry name" value="IL17R_fnIII_D1"/>
    <property type="match status" value="1"/>
</dbReference>
<name>A0ABD2H5B4_PAGBO</name>
<dbReference type="InterPro" id="IPR039465">
    <property type="entry name" value="IL-17_rcpt-like"/>
</dbReference>
<dbReference type="PANTHER" id="PTHR15583">
    <property type="entry name" value="INTERLEUKIN-17 RECEPTOR"/>
    <property type="match status" value="1"/>
</dbReference>
<dbReference type="AlphaFoldDB" id="A0ABD2H5B4"/>
<evidence type="ECO:0000256" key="7">
    <source>
        <dbReference type="ARBA" id="ARBA00023170"/>
    </source>
</evidence>
<keyword evidence="3 9" id="KW-0812">Transmembrane</keyword>
<keyword evidence="6 9" id="KW-0472">Membrane</keyword>
<evidence type="ECO:0000256" key="2">
    <source>
        <dbReference type="ARBA" id="ARBA00022475"/>
    </source>
</evidence>
<evidence type="ECO:0000256" key="1">
    <source>
        <dbReference type="ARBA" id="ARBA00004251"/>
    </source>
</evidence>
<evidence type="ECO:0000259" key="10">
    <source>
        <dbReference type="PROSITE" id="PS51534"/>
    </source>
</evidence>
<keyword evidence="4" id="KW-0732">Signal</keyword>
<evidence type="ECO:0000256" key="9">
    <source>
        <dbReference type="SAM" id="Phobius"/>
    </source>
</evidence>
<evidence type="ECO:0000313" key="12">
    <source>
        <dbReference type="Proteomes" id="UP001619887"/>
    </source>
</evidence>
<keyword evidence="12" id="KW-1185">Reference proteome</keyword>
<dbReference type="InterPro" id="IPR032356">
    <property type="entry name" value="IL17R_A/B_N"/>
</dbReference>
<evidence type="ECO:0000256" key="6">
    <source>
        <dbReference type="ARBA" id="ARBA00023136"/>
    </source>
</evidence>
<protein>
    <recommendedName>
        <fullName evidence="10">SEFIR domain-containing protein</fullName>
    </recommendedName>
</protein>
<dbReference type="FunFam" id="3.40.50.11530:FF:000002">
    <property type="entry name" value="Interleukin 17 receptor A"/>
    <property type="match status" value="1"/>
</dbReference>
<dbReference type="Gene3D" id="3.40.50.11530">
    <property type="match status" value="1"/>
</dbReference>
<dbReference type="Proteomes" id="UP001619887">
    <property type="component" value="Unassembled WGS sequence"/>
</dbReference>
<sequence>MKCIIVVIYSIVLKAFLHVLWSFTRVIHVPFFCFCLTAGLTVSTSIRILDKRQDCNQLGLKNCQIKNCPDERIVKPRQHAPNSPEVGPHILGVWMDEHGPVSVVNVSWTIKSDGNVKVLQGSQIDFLDESTNQSLCVQFVFILRQQQNPNLSKWTFSLDGVVVEPHHSYRLSILNLPEPADDPERLRMNINIPGCDDTRIQEAQMCLENGSLWNPHINHSVDLKEGLGKFSIDVHFEAAQYSERYQVSIHSKGFNSSKSVSKENKTSLTVTFEFGWGQLPQCKMELLIQPFFVRCKNDCWCPKKDIDLCKYYPPRTLIIKACLALLVFGGFLAFVLWRAFQKDPVNSSLSAAKQQPEGFQVRERRRLLVIYSLDHPLYKNIVLKLSAFLATKCGTEVFLDLLDSTRLGVLGSIQWLDWHREQIESSKDKILILCSRGVKAKWKAMCGDKQVFLREDARSVMGDMLSPALSLMVPHFIRSASFEKYIVAYFDDICSEDDVPSPFNITLRYKLMKQFEELFFRILDTEKHEPGIVNHIDGLSGEKYHQCASGRALRDAIEAFHAYQLEHPQWFEEELLESSKTSSEICDDAKSTINLITCTYREPDSAQVTSHLNTQETDFTVNTSGLYVAEELQMCTSVEFNQLISENMQHV</sequence>
<accession>A0ABD2H5B4</accession>
<comment type="subcellular location">
    <subcellularLocation>
        <location evidence="1">Cell membrane</location>
        <topology evidence="1">Single-pass type I membrane protein</topology>
    </subcellularLocation>
</comment>
<organism evidence="11 12">
    <name type="scientific">Pagothenia borchgrevinki</name>
    <name type="common">Bald rockcod</name>
    <name type="synonym">Trematomus borchgrevinki</name>
    <dbReference type="NCBI Taxonomy" id="8213"/>
    <lineage>
        <taxon>Eukaryota</taxon>
        <taxon>Metazoa</taxon>
        <taxon>Chordata</taxon>
        <taxon>Craniata</taxon>
        <taxon>Vertebrata</taxon>
        <taxon>Euteleostomi</taxon>
        <taxon>Actinopterygii</taxon>
        <taxon>Neopterygii</taxon>
        <taxon>Teleostei</taxon>
        <taxon>Neoteleostei</taxon>
        <taxon>Acanthomorphata</taxon>
        <taxon>Eupercaria</taxon>
        <taxon>Perciformes</taxon>
        <taxon>Notothenioidei</taxon>
        <taxon>Nototheniidae</taxon>
        <taxon>Pagothenia</taxon>
    </lineage>
</organism>
<keyword evidence="2" id="KW-1003">Cell membrane</keyword>
<evidence type="ECO:0000256" key="3">
    <source>
        <dbReference type="ARBA" id="ARBA00022692"/>
    </source>
</evidence>
<dbReference type="GO" id="GO:0005886">
    <property type="term" value="C:plasma membrane"/>
    <property type="evidence" value="ECO:0007669"/>
    <property type="project" value="UniProtKB-SubCell"/>
</dbReference>
<keyword evidence="7" id="KW-0675">Receptor</keyword>
<gene>
    <name evidence="11" type="ORF">OYC64_009448</name>
</gene>
<keyword evidence="5 9" id="KW-1133">Transmembrane helix</keyword>